<feature type="domain" description="Asl1-like glycosyl hydrolase catalytic" evidence="3">
    <location>
        <begin position="156"/>
        <end position="379"/>
    </location>
</feature>
<dbReference type="GO" id="GO:0009277">
    <property type="term" value="C:fungal-type cell wall"/>
    <property type="evidence" value="ECO:0007669"/>
    <property type="project" value="TreeGrafter"/>
</dbReference>
<dbReference type="InterPro" id="IPR024655">
    <property type="entry name" value="Asl1_glyco_hydro_catalytic"/>
</dbReference>
<dbReference type="InParanoid" id="A0A165EFN1"/>
<dbReference type="PANTHER" id="PTHR34154:SF3">
    <property type="entry name" value="ALKALI-SENSITIVE LINKAGE PROTEIN 1"/>
    <property type="match status" value="1"/>
</dbReference>
<reference evidence="4 5" key="1">
    <citation type="journal article" date="2016" name="Mol. Biol. Evol.">
        <title>Comparative Genomics of Early-Diverging Mushroom-Forming Fungi Provides Insights into the Origins of Lignocellulose Decay Capabilities.</title>
        <authorList>
            <person name="Nagy L.G."/>
            <person name="Riley R."/>
            <person name="Tritt A."/>
            <person name="Adam C."/>
            <person name="Daum C."/>
            <person name="Floudas D."/>
            <person name="Sun H."/>
            <person name="Yadav J.S."/>
            <person name="Pangilinan J."/>
            <person name="Larsson K.H."/>
            <person name="Matsuura K."/>
            <person name="Barry K."/>
            <person name="Labutti K."/>
            <person name="Kuo R."/>
            <person name="Ohm R.A."/>
            <person name="Bhattacharya S.S."/>
            <person name="Shirouzu T."/>
            <person name="Yoshinaga Y."/>
            <person name="Martin F.M."/>
            <person name="Grigoriev I.V."/>
            <person name="Hibbett D.S."/>
        </authorList>
    </citation>
    <scope>NUCLEOTIDE SEQUENCE [LARGE SCALE GENOMIC DNA]</scope>
    <source>
        <strain evidence="4 5">HHB12029</strain>
    </source>
</reference>
<proteinExistence type="predicted"/>
<evidence type="ECO:0000259" key="3">
    <source>
        <dbReference type="Pfam" id="PF11790"/>
    </source>
</evidence>
<evidence type="ECO:0000256" key="2">
    <source>
        <dbReference type="SAM" id="SignalP"/>
    </source>
</evidence>
<dbReference type="GO" id="GO:0071966">
    <property type="term" value="P:fungal-type cell wall polysaccharide metabolic process"/>
    <property type="evidence" value="ECO:0007669"/>
    <property type="project" value="TreeGrafter"/>
</dbReference>
<organism evidence="4 5">
    <name type="scientific">Exidia glandulosa HHB12029</name>
    <dbReference type="NCBI Taxonomy" id="1314781"/>
    <lineage>
        <taxon>Eukaryota</taxon>
        <taxon>Fungi</taxon>
        <taxon>Dikarya</taxon>
        <taxon>Basidiomycota</taxon>
        <taxon>Agaricomycotina</taxon>
        <taxon>Agaricomycetes</taxon>
        <taxon>Auriculariales</taxon>
        <taxon>Exidiaceae</taxon>
        <taxon>Exidia</taxon>
    </lineage>
</organism>
<keyword evidence="5" id="KW-1185">Reference proteome</keyword>
<evidence type="ECO:0000256" key="1">
    <source>
        <dbReference type="SAM" id="MobiDB-lite"/>
    </source>
</evidence>
<dbReference type="STRING" id="1314781.A0A165EFN1"/>
<dbReference type="SUPFAM" id="SSF51445">
    <property type="entry name" value="(Trans)glycosidases"/>
    <property type="match status" value="1"/>
</dbReference>
<dbReference type="Pfam" id="PF11790">
    <property type="entry name" value="Glyco_hydro_cc"/>
    <property type="match status" value="1"/>
</dbReference>
<dbReference type="EMBL" id="KV426143">
    <property type="protein sequence ID" value="KZV86831.1"/>
    <property type="molecule type" value="Genomic_DNA"/>
</dbReference>
<dbReference type="OrthoDB" id="5959761at2759"/>
<feature type="signal peptide" evidence="2">
    <location>
        <begin position="1"/>
        <end position="22"/>
    </location>
</feature>
<dbReference type="Gene3D" id="3.20.20.80">
    <property type="entry name" value="Glycosidases"/>
    <property type="match status" value="1"/>
</dbReference>
<gene>
    <name evidence="4" type="ORF">EXIGLDRAFT_217035</name>
</gene>
<sequence>MVRSTSFLFSAVVYAAVALAAACPPKDTTVPAPTSAPVPEPTLVPEPAPVPTLVPNPAPLPTTEPVPAPEPTLVPNPAPLPTTEPVPAPEPTLVPNPAPLPTSAPEPVPAPEPTSAPEPVPAPEPTPAPEPVPAPQPTPAPAPGGGAGAALTGKRGLAWPSDNNFNPSIFKSDKVTWLYNWGTTPPPQLNGAFPYIPTQWSAGGIENLNATIATLKPEYLLGFNEPDNDGQAHLSPDDAAKYWKQYIQPLKAQGVKLVSPAFTNAGAPGGVAWMDAFITACTGCSWDVVGLHWYGGWTGDLGEFIDSAKKYNLPLWLTEFGLSWDAQASNYEEFLPLALTYLDNEPAIERYAFFGAFHSGAGWDMLNADGSLTSLGKMYVS</sequence>
<accession>A0A165EFN1</accession>
<keyword evidence="2" id="KW-0732">Signal</keyword>
<dbReference type="PROSITE" id="PS51257">
    <property type="entry name" value="PROKAR_LIPOPROTEIN"/>
    <property type="match status" value="1"/>
</dbReference>
<dbReference type="AlphaFoldDB" id="A0A165EFN1"/>
<feature type="chain" id="PRO_5007857126" description="Asl1-like glycosyl hydrolase catalytic domain-containing protein" evidence="2">
    <location>
        <begin position="23"/>
        <end position="381"/>
    </location>
</feature>
<dbReference type="PANTHER" id="PTHR34154">
    <property type="entry name" value="ALKALI-SENSITIVE LINKAGE PROTEIN 1"/>
    <property type="match status" value="1"/>
</dbReference>
<name>A0A165EFN1_EXIGL</name>
<dbReference type="InterPro" id="IPR053183">
    <property type="entry name" value="ASL1"/>
</dbReference>
<evidence type="ECO:0000313" key="5">
    <source>
        <dbReference type="Proteomes" id="UP000077266"/>
    </source>
</evidence>
<feature type="region of interest" description="Disordered" evidence="1">
    <location>
        <begin position="28"/>
        <end position="162"/>
    </location>
</feature>
<evidence type="ECO:0000313" key="4">
    <source>
        <dbReference type="EMBL" id="KZV86831.1"/>
    </source>
</evidence>
<feature type="compositionally biased region" description="Pro residues" evidence="1">
    <location>
        <begin position="34"/>
        <end position="142"/>
    </location>
</feature>
<dbReference type="InterPro" id="IPR017853">
    <property type="entry name" value="GH"/>
</dbReference>
<dbReference type="Proteomes" id="UP000077266">
    <property type="component" value="Unassembled WGS sequence"/>
</dbReference>
<protein>
    <recommendedName>
        <fullName evidence="3">Asl1-like glycosyl hydrolase catalytic domain-containing protein</fullName>
    </recommendedName>
</protein>